<name>A0A1L7GZ67_LIMFE</name>
<keyword evidence="2" id="KW-0472">Membrane</keyword>
<dbReference type="Proteomes" id="UP000185427">
    <property type="component" value="Plasmid pSNU175-4"/>
</dbReference>
<evidence type="ECO:0000313" key="3">
    <source>
        <dbReference type="EMBL" id="APU47033.1"/>
    </source>
</evidence>
<geneLocation type="plasmid" evidence="4">
    <name>psnu175-4</name>
</geneLocation>
<dbReference type="Gene3D" id="1.25.40.680">
    <property type="entry name" value="Type VII secretion system EssB, C-terminal-like domain"/>
    <property type="match status" value="1"/>
</dbReference>
<feature type="transmembrane region" description="Helical" evidence="2">
    <location>
        <begin position="219"/>
        <end position="240"/>
    </location>
</feature>
<organism evidence="3 4">
    <name type="scientific">Limosilactobacillus fermentum</name>
    <name type="common">Lactobacillus fermentum</name>
    <dbReference type="NCBI Taxonomy" id="1613"/>
    <lineage>
        <taxon>Bacteria</taxon>
        <taxon>Bacillati</taxon>
        <taxon>Bacillota</taxon>
        <taxon>Bacilli</taxon>
        <taxon>Lactobacillales</taxon>
        <taxon>Lactobacillaceae</taxon>
        <taxon>Limosilactobacillus</taxon>
    </lineage>
</organism>
<protein>
    <recommendedName>
        <fullName evidence="5">Type VII secretion protein EssB</fullName>
    </recommendedName>
</protein>
<evidence type="ECO:0000256" key="1">
    <source>
        <dbReference type="ARBA" id="ARBA00010163"/>
    </source>
</evidence>
<evidence type="ECO:0008006" key="5">
    <source>
        <dbReference type="Google" id="ProtNLM"/>
    </source>
</evidence>
<proteinExistence type="inferred from homology"/>
<comment type="similarity">
    <text evidence="1">Belongs to the EssB family.</text>
</comment>
<dbReference type="AlphaFoldDB" id="A0A1L7GZ67"/>
<dbReference type="OrthoDB" id="4975281at2"/>
<sequence>MPTYNDGYIQLQVSKLDDQRQRVVTLTAAQFQEGHLTEYPLFLVADDHYLAGTLQNQSDDQVQVAYTIPETAISLKKYLTQLTPIAVLALIPQTYWLFDQAPDGRQAFIHPRNLYVIGNQIVAMHRGFNEVVAPNREGEEQRVAQLRALALWMIDPSLDYGKLVAGEVALKTTLGQELAKATTLAEIKQRLNEQVDTQVQINHQTEVTVKRRRYSLMKWVSWVASIIAVILIGLSLYWGLYTIPKQSAIIEAQADYQVANYSQVTSDLKRYGTRSLPQAARYILAVSYIKQDSLSADQQKVVLKNISQKSAAIQLNYWIYIGRADYQRALSLAKNMGDNEYILHAYAKLYTETKNDDTMNGATKQKRLNNYRKQINAYIKKLGGSKNEFESN</sequence>
<dbReference type="InterPro" id="IPR018778">
    <property type="entry name" value="T7SS_EssB"/>
</dbReference>
<reference evidence="3 4" key="1">
    <citation type="submission" date="2016-12" db="EMBL/GenBank/DDBJ databases">
        <title>Complete Genome Sequence of Lactobacillus fermentum Strain SNUV175, a Probiotic for Treatment of Bacterial Vaginosis.</title>
        <authorList>
            <person name="Lee S."/>
            <person name="You H.J."/>
            <person name="Kwon B."/>
            <person name="Ko G."/>
        </authorList>
    </citation>
    <scope>NUCLEOTIDE SEQUENCE [LARGE SCALE GENOMIC DNA]</scope>
    <source>
        <strain evidence="3 4">SNUV175</strain>
        <plasmid evidence="4">psnu175-4</plasmid>
    </source>
</reference>
<evidence type="ECO:0000256" key="2">
    <source>
        <dbReference type="SAM" id="Phobius"/>
    </source>
</evidence>
<dbReference type="EMBL" id="CP019033">
    <property type="protein sequence ID" value="APU47033.1"/>
    <property type="molecule type" value="Genomic_DNA"/>
</dbReference>
<keyword evidence="3" id="KW-0614">Plasmid</keyword>
<dbReference type="InterPro" id="IPR042565">
    <property type="entry name" value="T7SS_EssB_C"/>
</dbReference>
<accession>A0A1L7GZ67</accession>
<keyword evidence="2" id="KW-0812">Transmembrane</keyword>
<evidence type="ECO:0000313" key="4">
    <source>
        <dbReference type="Proteomes" id="UP000185427"/>
    </source>
</evidence>
<keyword evidence="2" id="KW-1133">Transmembrane helix</keyword>
<dbReference type="Gene3D" id="1.10.510.10">
    <property type="entry name" value="Transferase(Phosphotransferase) domain 1"/>
    <property type="match status" value="1"/>
</dbReference>
<gene>
    <name evidence="3" type="ORF">BUW47_11450</name>
</gene>
<dbReference type="RefSeq" id="WP_075667806.1">
    <property type="nucleotide sequence ID" value="NZ_CP019033.1"/>
</dbReference>
<dbReference type="Pfam" id="PF10140">
    <property type="entry name" value="YukC"/>
    <property type="match status" value="1"/>
</dbReference>